<keyword evidence="1" id="KW-0472">Membrane</keyword>
<sequence length="499" mass="52511">MSATNGRDRPKTKAVVLTTAATLMILATIGAGVQPALAAPSSAGTAAAGAAGTVDWYVAPDGTVDYEHSAALAYEFLDDRVDEYCSADGMCLPRSYQGGFFSTPDWEFTSSFVYDDALIVMAYAARGLPDDIRRAQSIGDALLFVQQNDPDFSDGRTRASYQPASLRAGAVEIGSSASNTGNQAWVGMALARLFDVTGERKYLDGALRLADWIQQNTADTEQAPFGYTGGQDADGNPFTFKSTEHNIDVAAFFTQMSALTGDAVWADRAAVAAGFVAAMQTEDGHLWTGTHPDGVSTNYYPIPEDPQTWSYLATLDDRYASALAWTVENLHATDGPYAGPAFSSADVSKVWFEGSGQLALALRTRDSAGDADYTQSILASAELAQRQAANGDGRGIVASSSDGLDTGFGDLYYSSLHTGATAWYLLAVTGYNPFRLAVDPETPTVPSPEGEGEGVAPIADASDDVLAESGSEAPVVAIGIGGFALLVGVTLLRRRHAAR</sequence>
<keyword evidence="2" id="KW-0732">Signal</keyword>
<reference evidence="3 4" key="1">
    <citation type="submission" date="2021-03" db="EMBL/GenBank/DDBJ databases">
        <title>Sequencing the genomes of 1000 actinobacteria strains.</title>
        <authorList>
            <person name="Klenk H.-P."/>
        </authorList>
    </citation>
    <scope>NUCLEOTIDE SEQUENCE [LARGE SCALE GENOMIC DNA]</scope>
    <source>
        <strain evidence="3 4">DSM 13468</strain>
    </source>
</reference>
<feature type="transmembrane region" description="Helical" evidence="1">
    <location>
        <begin position="473"/>
        <end position="492"/>
    </location>
</feature>
<comment type="caution">
    <text evidence="3">The sequence shown here is derived from an EMBL/GenBank/DDBJ whole genome shotgun (WGS) entry which is preliminary data.</text>
</comment>
<evidence type="ECO:0000313" key="3">
    <source>
        <dbReference type="EMBL" id="MBP2377462.1"/>
    </source>
</evidence>
<keyword evidence="1" id="KW-0812">Transmembrane</keyword>
<evidence type="ECO:0000256" key="1">
    <source>
        <dbReference type="SAM" id="Phobius"/>
    </source>
</evidence>
<dbReference type="SUPFAM" id="SSF48208">
    <property type="entry name" value="Six-hairpin glycosidases"/>
    <property type="match status" value="1"/>
</dbReference>
<protein>
    <submittedName>
        <fullName evidence="3">Uncharacterized protein</fullName>
    </submittedName>
</protein>
<evidence type="ECO:0000256" key="2">
    <source>
        <dbReference type="SAM" id="SignalP"/>
    </source>
</evidence>
<evidence type="ECO:0000313" key="4">
    <source>
        <dbReference type="Proteomes" id="UP000703720"/>
    </source>
</evidence>
<dbReference type="Proteomes" id="UP000703720">
    <property type="component" value="Unassembled WGS sequence"/>
</dbReference>
<feature type="signal peptide" evidence="2">
    <location>
        <begin position="1"/>
        <end position="38"/>
    </location>
</feature>
<dbReference type="Gene3D" id="1.50.10.10">
    <property type="match status" value="1"/>
</dbReference>
<dbReference type="InterPro" id="IPR012341">
    <property type="entry name" value="6hp_glycosidase-like_sf"/>
</dbReference>
<feature type="chain" id="PRO_5045167370" evidence="2">
    <location>
        <begin position="39"/>
        <end position="499"/>
    </location>
</feature>
<gene>
    <name evidence="3" type="ORF">JOF42_000957</name>
</gene>
<dbReference type="EMBL" id="JAGIOA010000001">
    <property type="protein sequence ID" value="MBP2377462.1"/>
    <property type="molecule type" value="Genomic_DNA"/>
</dbReference>
<keyword evidence="4" id="KW-1185">Reference proteome</keyword>
<dbReference type="RefSeq" id="WP_210096809.1">
    <property type="nucleotide sequence ID" value="NZ_BAAAIO010000001.1"/>
</dbReference>
<proteinExistence type="predicted"/>
<accession>A0ABS4WMN4</accession>
<organism evidence="3 4">
    <name type="scientific">Microbacterium phyllosphaerae</name>
    <dbReference type="NCBI Taxonomy" id="124798"/>
    <lineage>
        <taxon>Bacteria</taxon>
        <taxon>Bacillati</taxon>
        <taxon>Actinomycetota</taxon>
        <taxon>Actinomycetes</taxon>
        <taxon>Micrococcales</taxon>
        <taxon>Microbacteriaceae</taxon>
        <taxon>Microbacterium</taxon>
    </lineage>
</organism>
<keyword evidence="1" id="KW-1133">Transmembrane helix</keyword>
<name>A0ABS4WMN4_9MICO</name>
<dbReference type="InterPro" id="IPR008928">
    <property type="entry name" value="6-hairpin_glycosidase_sf"/>
</dbReference>